<name>A0ABP8YKD5_9MICO</name>
<protein>
    <recommendedName>
        <fullName evidence="3">Lipocalin/cytosolic fatty-acid binding domain-containing protein</fullName>
    </recommendedName>
</protein>
<dbReference type="RefSeq" id="WP_172153748.1">
    <property type="nucleotide sequence ID" value="NZ_BAABID010000011.1"/>
</dbReference>
<feature type="domain" description="Lipocalin/cytosolic fatty-acid binding" evidence="3">
    <location>
        <begin position="53"/>
        <end position="200"/>
    </location>
</feature>
<evidence type="ECO:0000256" key="2">
    <source>
        <dbReference type="PIRNR" id="PIRNR036893"/>
    </source>
</evidence>
<gene>
    <name evidence="4" type="ORF">GCM10023216_24210</name>
</gene>
<evidence type="ECO:0000256" key="1">
    <source>
        <dbReference type="ARBA" id="ARBA00006889"/>
    </source>
</evidence>
<accession>A0ABP8YKD5</accession>
<dbReference type="InterPro" id="IPR012674">
    <property type="entry name" value="Calycin"/>
</dbReference>
<feature type="signal peptide" evidence="2">
    <location>
        <begin position="1"/>
        <end position="21"/>
    </location>
</feature>
<dbReference type="PIRSF" id="PIRSF036893">
    <property type="entry name" value="Lipocalin_ApoD"/>
    <property type="match status" value="1"/>
</dbReference>
<dbReference type="CDD" id="cd19438">
    <property type="entry name" value="lipocalin_Blc-like"/>
    <property type="match status" value="1"/>
</dbReference>
<dbReference type="SUPFAM" id="SSF50814">
    <property type="entry name" value="Lipocalins"/>
    <property type="match status" value="1"/>
</dbReference>
<dbReference type="PANTHER" id="PTHR10612:SF34">
    <property type="entry name" value="APOLIPOPROTEIN D"/>
    <property type="match status" value="1"/>
</dbReference>
<comment type="similarity">
    <text evidence="1 2">Belongs to the calycin superfamily. Lipocalin family.</text>
</comment>
<keyword evidence="5" id="KW-1185">Reference proteome</keyword>
<dbReference type="EMBL" id="BAABID010000011">
    <property type="protein sequence ID" value="GAA4731336.1"/>
    <property type="molecule type" value="Genomic_DNA"/>
</dbReference>
<keyword evidence="2" id="KW-0732">Signal</keyword>
<evidence type="ECO:0000259" key="3">
    <source>
        <dbReference type="Pfam" id="PF08212"/>
    </source>
</evidence>
<reference evidence="5" key="1">
    <citation type="journal article" date="2019" name="Int. J. Syst. Evol. Microbiol.">
        <title>The Global Catalogue of Microorganisms (GCM) 10K type strain sequencing project: providing services to taxonomists for standard genome sequencing and annotation.</title>
        <authorList>
            <consortium name="The Broad Institute Genomics Platform"/>
            <consortium name="The Broad Institute Genome Sequencing Center for Infectious Disease"/>
            <person name="Wu L."/>
            <person name="Ma J."/>
        </authorList>
    </citation>
    <scope>NUCLEOTIDE SEQUENCE [LARGE SCALE GENOMIC DNA]</scope>
    <source>
        <strain evidence="5">JCM 18063</strain>
    </source>
</reference>
<dbReference type="Pfam" id="PF08212">
    <property type="entry name" value="Lipocalin_2"/>
    <property type="match status" value="1"/>
</dbReference>
<dbReference type="InterPro" id="IPR022271">
    <property type="entry name" value="Lipocalin_ApoD"/>
</dbReference>
<dbReference type="InterPro" id="IPR000566">
    <property type="entry name" value="Lipocln_cytosolic_FA-bd_dom"/>
</dbReference>
<organism evidence="4 5">
    <name type="scientific">Isoptericola chiayiensis</name>
    <dbReference type="NCBI Taxonomy" id="579446"/>
    <lineage>
        <taxon>Bacteria</taxon>
        <taxon>Bacillati</taxon>
        <taxon>Actinomycetota</taxon>
        <taxon>Actinomycetes</taxon>
        <taxon>Micrococcales</taxon>
        <taxon>Promicromonosporaceae</taxon>
        <taxon>Isoptericola</taxon>
    </lineage>
</organism>
<dbReference type="Gene3D" id="2.40.128.20">
    <property type="match status" value="1"/>
</dbReference>
<evidence type="ECO:0000313" key="5">
    <source>
        <dbReference type="Proteomes" id="UP001500956"/>
    </source>
</evidence>
<dbReference type="Proteomes" id="UP001500956">
    <property type="component" value="Unassembled WGS sequence"/>
</dbReference>
<evidence type="ECO:0000313" key="4">
    <source>
        <dbReference type="EMBL" id="GAA4731336.1"/>
    </source>
</evidence>
<dbReference type="PANTHER" id="PTHR10612">
    <property type="entry name" value="APOLIPOPROTEIN D"/>
    <property type="match status" value="1"/>
</dbReference>
<dbReference type="PROSITE" id="PS00213">
    <property type="entry name" value="LIPOCALIN"/>
    <property type="match status" value="1"/>
</dbReference>
<dbReference type="InterPro" id="IPR047202">
    <property type="entry name" value="Lipocalin_Blc-like_dom"/>
</dbReference>
<sequence>MRVRHRAVQALAALATATALAVGGAAVAQPATAQPTGPAPAAASGEVVGVPGLDVERYLGTWYQIAAIPAIFELQCRKDVTAEYTLVRDGVVGVRNECRTWLGRTSSVTGEAKVLNAPDSSELNVSFLKIKDRYLHFGGANYVVVGLGADYDWAVIGDPDRSSGFVLSRTPSLNDAQLDAARDALVGVGYDPCDLRLTPQSDGQRTRAPLC</sequence>
<dbReference type="InterPro" id="IPR022272">
    <property type="entry name" value="Lipocalin_CS"/>
</dbReference>
<comment type="caution">
    <text evidence="4">The sequence shown here is derived from an EMBL/GenBank/DDBJ whole genome shotgun (WGS) entry which is preliminary data.</text>
</comment>
<feature type="chain" id="PRO_5045017209" description="Lipocalin/cytosolic fatty-acid binding domain-containing protein" evidence="2">
    <location>
        <begin position="22"/>
        <end position="211"/>
    </location>
</feature>
<proteinExistence type="inferred from homology"/>